<feature type="compositionally biased region" description="Polar residues" evidence="1">
    <location>
        <begin position="7"/>
        <end position="16"/>
    </location>
</feature>
<dbReference type="RefSeq" id="WP_177217089.1">
    <property type="nucleotide sequence ID" value="NZ_FOPP01000004.1"/>
</dbReference>
<dbReference type="STRING" id="414048.SAMN04489864_104335"/>
<evidence type="ECO:0000256" key="1">
    <source>
        <dbReference type="SAM" id="MobiDB-lite"/>
    </source>
</evidence>
<reference evidence="2 3" key="1">
    <citation type="submission" date="2016-10" db="EMBL/GenBank/DDBJ databases">
        <authorList>
            <person name="de Groot N.N."/>
        </authorList>
    </citation>
    <scope>NUCLEOTIDE SEQUENCE [LARGE SCALE GENOMIC DNA]</scope>
    <source>
        <strain evidence="2 3">DSM 18684</strain>
    </source>
</reference>
<keyword evidence="3" id="KW-1185">Reference proteome</keyword>
<accession>A0A1I2WWH7</accession>
<dbReference type="EMBL" id="FOPP01000004">
    <property type="protein sequence ID" value="SFH05655.1"/>
    <property type="molecule type" value="Genomic_DNA"/>
</dbReference>
<feature type="region of interest" description="Disordered" evidence="1">
    <location>
        <begin position="1"/>
        <end position="58"/>
    </location>
</feature>
<evidence type="ECO:0000313" key="3">
    <source>
        <dbReference type="Proteomes" id="UP000199666"/>
    </source>
</evidence>
<feature type="compositionally biased region" description="Basic and acidic residues" evidence="1">
    <location>
        <begin position="47"/>
        <end position="58"/>
    </location>
</feature>
<evidence type="ECO:0000313" key="2">
    <source>
        <dbReference type="EMBL" id="SFH05655.1"/>
    </source>
</evidence>
<sequence length="58" mass="6469">MKDVNMPKNNPTTQGSPIADRTNHSVKDDKKMRGISNGGGQRSDQTSNRDNDRKRGQK</sequence>
<organism evidence="2 3">
    <name type="scientific">Pedobacter insulae</name>
    <dbReference type="NCBI Taxonomy" id="414048"/>
    <lineage>
        <taxon>Bacteria</taxon>
        <taxon>Pseudomonadati</taxon>
        <taxon>Bacteroidota</taxon>
        <taxon>Sphingobacteriia</taxon>
        <taxon>Sphingobacteriales</taxon>
        <taxon>Sphingobacteriaceae</taxon>
        <taxon>Pedobacter</taxon>
    </lineage>
</organism>
<gene>
    <name evidence="2" type="ORF">SAMN04489864_104335</name>
</gene>
<dbReference type="Proteomes" id="UP000199666">
    <property type="component" value="Unassembled WGS sequence"/>
</dbReference>
<proteinExistence type="predicted"/>
<dbReference type="AlphaFoldDB" id="A0A1I2WWH7"/>
<protein>
    <submittedName>
        <fullName evidence="2">Uncharacterized protein</fullName>
    </submittedName>
</protein>
<feature type="compositionally biased region" description="Basic and acidic residues" evidence="1">
    <location>
        <begin position="21"/>
        <end position="32"/>
    </location>
</feature>
<name>A0A1I2WWH7_9SPHI</name>